<dbReference type="AlphaFoldDB" id="A0A4Y1ZZC5"/>
<name>A0A4Y1ZZC5_ARAVE</name>
<evidence type="ECO:0000313" key="1">
    <source>
        <dbReference type="EMBL" id="GBL72469.1"/>
    </source>
</evidence>
<organism evidence="1 2">
    <name type="scientific">Araneus ventricosus</name>
    <name type="common">Orbweaver spider</name>
    <name type="synonym">Epeira ventricosa</name>
    <dbReference type="NCBI Taxonomy" id="182803"/>
    <lineage>
        <taxon>Eukaryota</taxon>
        <taxon>Metazoa</taxon>
        <taxon>Ecdysozoa</taxon>
        <taxon>Arthropoda</taxon>
        <taxon>Chelicerata</taxon>
        <taxon>Arachnida</taxon>
        <taxon>Araneae</taxon>
        <taxon>Araneomorphae</taxon>
        <taxon>Entelegynae</taxon>
        <taxon>Araneoidea</taxon>
        <taxon>Araneidae</taxon>
        <taxon>Araneus</taxon>
    </lineage>
</organism>
<proteinExistence type="predicted"/>
<dbReference type="Proteomes" id="UP000499080">
    <property type="component" value="Unassembled WGS sequence"/>
</dbReference>
<comment type="caution">
    <text evidence="1">The sequence shown here is derived from an EMBL/GenBank/DDBJ whole genome shotgun (WGS) entry which is preliminary data.</text>
</comment>
<gene>
    <name evidence="1" type="ORF">AVEN_115386_1</name>
</gene>
<evidence type="ECO:0008006" key="3">
    <source>
        <dbReference type="Google" id="ProtNLM"/>
    </source>
</evidence>
<evidence type="ECO:0000313" key="2">
    <source>
        <dbReference type="Proteomes" id="UP000499080"/>
    </source>
</evidence>
<dbReference type="OrthoDB" id="9996331at2759"/>
<protein>
    <recommendedName>
        <fullName evidence="3">Paired domain-containing protein</fullName>
    </recommendedName>
</protein>
<reference evidence="1 2" key="1">
    <citation type="journal article" date="2019" name="Sci. Rep.">
        <title>Orb-weaving spider Araneus ventricosus genome elucidates the spidroin gene catalogue.</title>
        <authorList>
            <person name="Kono N."/>
            <person name="Nakamura H."/>
            <person name="Ohtoshi R."/>
            <person name="Moran D.A.P."/>
            <person name="Shinohara A."/>
            <person name="Yoshida Y."/>
            <person name="Fujiwara M."/>
            <person name="Mori M."/>
            <person name="Tomita M."/>
            <person name="Arakawa K."/>
        </authorList>
    </citation>
    <scope>NUCLEOTIDE SEQUENCE [LARGE SCALE GENOMIC DNA]</scope>
</reference>
<sequence length="81" mass="9137">MEMGLTEADAAKRLNESGIVVQRLFHQFHFENSVPRRSVPGRLCITTPTEGRFLAVSARRRRNTTMLQLVSNNLIAAGKRI</sequence>
<accession>A0A4Y1ZZC5</accession>
<keyword evidence="2" id="KW-1185">Reference proteome</keyword>
<dbReference type="EMBL" id="BGPR01000001">
    <property type="protein sequence ID" value="GBL72469.1"/>
    <property type="molecule type" value="Genomic_DNA"/>
</dbReference>